<dbReference type="SUPFAM" id="SSF57959">
    <property type="entry name" value="Leucine zipper domain"/>
    <property type="match status" value="1"/>
</dbReference>
<evidence type="ECO:0000313" key="15">
    <source>
        <dbReference type="EMBL" id="CAD5122433.1"/>
    </source>
</evidence>
<keyword evidence="3" id="KW-0479">Metal-binding</keyword>
<evidence type="ECO:0000259" key="14">
    <source>
        <dbReference type="PROSITE" id="PS51134"/>
    </source>
</evidence>
<evidence type="ECO:0000256" key="8">
    <source>
        <dbReference type="ARBA" id="ARBA00023163"/>
    </source>
</evidence>
<dbReference type="OrthoDB" id="511529at2759"/>
<dbReference type="GO" id="GO:0070897">
    <property type="term" value="P:transcription preinitiation complex assembly"/>
    <property type="evidence" value="ECO:0007669"/>
    <property type="project" value="InterPro"/>
</dbReference>
<sequence length="817" mass="93025">MALTDHLQIGMSSDLNSFLQVDDDLLQSILNTQLLDDITKEKGQIDEPTFNQSAYLGQDIWEEKLSLPEELLIDHTNKESTECSAPTIAAILQEPLDNDFEKSQPKPVRKRPKQYVPDDEKNERYWEKRYKNNLAARKSREAKRLRENRYEKSYKRHNHDEFEFFCYMDSTSATAAGNVCTQCGSKNLDIDPVRGDTVCTNCGMVLQDTYIVSDVQFSENAQGGSSVIGQFVSGEGSSGARPSHPLGAFHQSISRESREVTLEKGRRCIAEVGHQLKLNQHCIDTAFNFYKLAVSKSLTRGRRKKHVVAACLYLVCRTEGTPHMLLDFSDLLQVNMFDLGKAYNHLASKLCINLPTLDPCLYIHRFANQLHFAESDHAVSMSALRILQRMKRDWMAQGRRPSGLCGAALLVAARMHNFNRTVKDVIKVVKISEMTIRKRLSEFEKTPSSSLTIEEFNTIDLEEEMDPPCFTEGRTKEKQKVLEEQGNISDISAEIARLQAQIEAALEETTKKYSKHIAKKREAPTAEELEEELIKSGNYINVETLENLFKNESDTKAKNEEEAEVESVKRDVLTSKTTEGIGLSEPIKECLKDEEKINQETDGQLDLDGISDTEIDKYILDDFEMRTKAKLWLAEHADYLKQQKEKEDRLREKREQEGTKPEKKKRKRKSRNQTNQAAPTAGEAIEKMLQEKKISSKINYDVLRDLDKVAPLTDAEANGLAKQAISEEVKQETKPNNISLPKSRFSKPALLVNSQISASTAPESPLKKPKIDDLSDEEIPEEEEVEEEQHVSALQLLGRTEVEETYDDYYEDEDEMY</sequence>
<evidence type="ECO:0000256" key="1">
    <source>
        <dbReference type="ARBA" id="ARBA00004123"/>
    </source>
</evidence>
<feature type="coiled-coil region" evidence="12">
    <location>
        <begin position="481"/>
        <end position="508"/>
    </location>
</feature>
<dbReference type="InterPro" id="IPR036915">
    <property type="entry name" value="Cyclin-like_sf"/>
</dbReference>
<dbReference type="AlphaFoldDB" id="A0A7I8W1J0"/>
<dbReference type="InterPro" id="IPR013763">
    <property type="entry name" value="Cyclin-like_dom"/>
</dbReference>
<feature type="domain" description="TFIIB-type" evidence="14">
    <location>
        <begin position="176"/>
        <end position="207"/>
    </location>
</feature>
<reference evidence="15 16" key="1">
    <citation type="submission" date="2020-08" db="EMBL/GenBank/DDBJ databases">
        <authorList>
            <person name="Hejnol A."/>
        </authorList>
    </citation>
    <scope>NUCLEOTIDE SEQUENCE [LARGE SCALE GENOMIC DNA]</scope>
</reference>
<feature type="compositionally biased region" description="Basic residues" evidence="13">
    <location>
        <begin position="662"/>
        <end position="671"/>
    </location>
</feature>
<dbReference type="FunFam" id="1.10.472.10:FF:000002">
    <property type="entry name" value="Transcription factor IIIB 90 kDa subunit"/>
    <property type="match status" value="1"/>
</dbReference>
<organism evidence="15 16">
    <name type="scientific">Dimorphilus gyrociliatus</name>
    <dbReference type="NCBI Taxonomy" id="2664684"/>
    <lineage>
        <taxon>Eukaryota</taxon>
        <taxon>Metazoa</taxon>
        <taxon>Spiralia</taxon>
        <taxon>Lophotrochozoa</taxon>
        <taxon>Annelida</taxon>
        <taxon>Polychaeta</taxon>
        <taxon>Polychaeta incertae sedis</taxon>
        <taxon>Dinophilidae</taxon>
        <taxon>Dimorphilus</taxon>
    </lineage>
</organism>
<keyword evidence="12" id="KW-0175">Coiled coil</keyword>
<keyword evidence="7" id="KW-0010">Activator</keyword>
<dbReference type="GO" id="GO:0003700">
    <property type="term" value="F:DNA-binding transcription factor activity"/>
    <property type="evidence" value="ECO:0007669"/>
    <property type="project" value="InterPro"/>
</dbReference>
<dbReference type="GO" id="GO:0000995">
    <property type="term" value="F:RNA polymerase III general transcription initiation factor activity"/>
    <property type="evidence" value="ECO:0007669"/>
    <property type="project" value="TreeGrafter"/>
</dbReference>
<comment type="similarity">
    <text evidence="2">Belongs to the TFIIB family.</text>
</comment>
<evidence type="ECO:0000256" key="3">
    <source>
        <dbReference type="ARBA" id="ARBA00022723"/>
    </source>
</evidence>
<dbReference type="GO" id="GO:0000126">
    <property type="term" value="C:transcription factor TFIIIB complex"/>
    <property type="evidence" value="ECO:0007669"/>
    <property type="project" value="TreeGrafter"/>
</dbReference>
<evidence type="ECO:0000256" key="12">
    <source>
        <dbReference type="SAM" id="Coils"/>
    </source>
</evidence>
<evidence type="ECO:0000256" key="10">
    <source>
        <dbReference type="ARBA" id="ARBA00031009"/>
    </source>
</evidence>
<keyword evidence="16" id="KW-1185">Reference proteome</keyword>
<name>A0A7I8W1J0_9ANNE</name>
<dbReference type="SUPFAM" id="SSF47954">
    <property type="entry name" value="Cyclin-like"/>
    <property type="match status" value="2"/>
</dbReference>
<evidence type="ECO:0000256" key="13">
    <source>
        <dbReference type="SAM" id="MobiDB-lite"/>
    </source>
</evidence>
<evidence type="ECO:0000256" key="11">
    <source>
        <dbReference type="PROSITE-ProRule" id="PRU00469"/>
    </source>
</evidence>
<dbReference type="GO" id="GO:0005634">
    <property type="term" value="C:nucleus"/>
    <property type="evidence" value="ECO:0007669"/>
    <property type="project" value="UniProtKB-SubCell"/>
</dbReference>
<feature type="compositionally biased region" description="Basic and acidic residues" evidence="13">
    <location>
        <begin position="644"/>
        <end position="661"/>
    </location>
</feature>
<dbReference type="GO" id="GO:0017025">
    <property type="term" value="F:TBP-class protein binding"/>
    <property type="evidence" value="ECO:0007669"/>
    <property type="project" value="InterPro"/>
</dbReference>
<dbReference type="Gene3D" id="2.20.25.10">
    <property type="match status" value="1"/>
</dbReference>
<evidence type="ECO:0000256" key="5">
    <source>
        <dbReference type="ARBA" id="ARBA00022833"/>
    </source>
</evidence>
<comment type="subcellular location">
    <subcellularLocation>
        <location evidence="1">Nucleus</location>
    </subcellularLocation>
</comment>
<dbReference type="PANTHER" id="PTHR11618">
    <property type="entry name" value="TRANSCRIPTION INITIATION FACTOR IIB-RELATED"/>
    <property type="match status" value="1"/>
</dbReference>
<dbReference type="Pfam" id="PF07741">
    <property type="entry name" value="BRF1"/>
    <property type="match status" value="1"/>
</dbReference>
<dbReference type="GO" id="GO:0008270">
    <property type="term" value="F:zinc ion binding"/>
    <property type="evidence" value="ECO:0007669"/>
    <property type="project" value="UniProtKB-KW"/>
</dbReference>
<evidence type="ECO:0000256" key="9">
    <source>
        <dbReference type="ARBA" id="ARBA00023242"/>
    </source>
</evidence>
<evidence type="ECO:0000313" key="16">
    <source>
        <dbReference type="Proteomes" id="UP000549394"/>
    </source>
</evidence>
<dbReference type="Pfam" id="PF00382">
    <property type="entry name" value="TFIIB"/>
    <property type="match status" value="2"/>
</dbReference>
<accession>A0A7I8W1J0</accession>
<dbReference type="PROSITE" id="PS51134">
    <property type="entry name" value="ZF_TFIIB"/>
    <property type="match status" value="1"/>
</dbReference>
<dbReference type="CDD" id="cd20553">
    <property type="entry name" value="CYCLIN_TFIIIB90_rpt1"/>
    <property type="match status" value="1"/>
</dbReference>
<dbReference type="Pfam" id="PF08271">
    <property type="entry name" value="Zn_Ribbon_TF"/>
    <property type="match status" value="1"/>
</dbReference>
<dbReference type="Gene3D" id="1.10.472.10">
    <property type="entry name" value="Cyclin-like"/>
    <property type="match status" value="2"/>
</dbReference>
<dbReference type="Proteomes" id="UP000549394">
    <property type="component" value="Unassembled WGS sequence"/>
</dbReference>
<dbReference type="InterPro" id="IPR013137">
    <property type="entry name" value="Znf_TFIIB"/>
</dbReference>
<proteinExistence type="inferred from homology"/>
<feature type="compositionally biased region" description="Acidic residues" evidence="13">
    <location>
        <begin position="774"/>
        <end position="787"/>
    </location>
</feature>
<protein>
    <recommendedName>
        <fullName evidence="10">B-related factor 1</fullName>
    </recommendedName>
</protein>
<evidence type="ECO:0000256" key="2">
    <source>
        <dbReference type="ARBA" id="ARBA00010857"/>
    </source>
</evidence>
<dbReference type="FunFam" id="1.10.472.10:FF:000007">
    <property type="entry name" value="Transcription factor IIIB 90 kDa subunit"/>
    <property type="match status" value="1"/>
</dbReference>
<evidence type="ECO:0000256" key="7">
    <source>
        <dbReference type="ARBA" id="ARBA00023159"/>
    </source>
</evidence>
<evidence type="ECO:0000256" key="6">
    <source>
        <dbReference type="ARBA" id="ARBA00023015"/>
    </source>
</evidence>
<feature type="region of interest" description="Disordered" evidence="13">
    <location>
        <begin position="644"/>
        <end position="685"/>
    </location>
</feature>
<dbReference type="SMART" id="SM00385">
    <property type="entry name" value="CYCLIN"/>
    <property type="match status" value="2"/>
</dbReference>
<keyword evidence="5" id="KW-0862">Zinc</keyword>
<keyword evidence="4 11" id="KW-0863">Zinc-finger</keyword>
<dbReference type="Gene3D" id="1.20.5.650">
    <property type="entry name" value="Single helix bin"/>
    <property type="match status" value="1"/>
</dbReference>
<dbReference type="GO" id="GO:0001006">
    <property type="term" value="F:RNA polymerase III type 3 promoter sequence-specific DNA binding"/>
    <property type="evidence" value="ECO:0007669"/>
    <property type="project" value="TreeGrafter"/>
</dbReference>
<keyword evidence="6" id="KW-0805">Transcription regulation</keyword>
<evidence type="ECO:0000256" key="4">
    <source>
        <dbReference type="ARBA" id="ARBA00022771"/>
    </source>
</evidence>
<dbReference type="InterPro" id="IPR000812">
    <property type="entry name" value="TFIIB"/>
</dbReference>
<dbReference type="InterPro" id="IPR011665">
    <property type="entry name" value="BRF1_TBP-bd_dom"/>
</dbReference>
<keyword evidence="8" id="KW-0804">Transcription</keyword>
<comment type="caution">
    <text evidence="15">The sequence shown here is derived from an EMBL/GenBank/DDBJ whole genome shotgun (WGS) entry which is preliminary data.</text>
</comment>
<dbReference type="PANTHER" id="PTHR11618:SF4">
    <property type="entry name" value="TRANSCRIPTION FACTOR IIIB 90 KDA SUBUNIT"/>
    <property type="match status" value="1"/>
</dbReference>
<dbReference type="GO" id="GO:0097550">
    <property type="term" value="C:transcription preinitiation complex"/>
    <property type="evidence" value="ECO:0007669"/>
    <property type="project" value="TreeGrafter"/>
</dbReference>
<gene>
    <name evidence="15" type="ORF">DGYR_LOCUS10246</name>
</gene>
<dbReference type="InterPro" id="IPR013150">
    <property type="entry name" value="TFIIB_cyclin"/>
</dbReference>
<dbReference type="SUPFAM" id="SSF57783">
    <property type="entry name" value="Zinc beta-ribbon"/>
    <property type="match status" value="1"/>
</dbReference>
<feature type="compositionally biased region" description="Acidic residues" evidence="13">
    <location>
        <begin position="803"/>
        <end position="817"/>
    </location>
</feature>
<dbReference type="EMBL" id="CAJFCJ010000017">
    <property type="protein sequence ID" value="CAD5122433.1"/>
    <property type="molecule type" value="Genomic_DNA"/>
</dbReference>
<feature type="region of interest" description="Disordered" evidence="13">
    <location>
        <begin position="754"/>
        <end position="817"/>
    </location>
</feature>
<dbReference type="InterPro" id="IPR046347">
    <property type="entry name" value="bZIP_sf"/>
</dbReference>
<feature type="region of interest" description="Disordered" evidence="13">
    <location>
        <begin position="94"/>
        <end position="119"/>
    </location>
</feature>
<dbReference type="CDD" id="cd20554">
    <property type="entry name" value="CYCLIN_TFIIIB90_rpt2"/>
    <property type="match status" value="1"/>
</dbReference>
<dbReference type="PRINTS" id="PR00685">
    <property type="entry name" value="TIFACTORIIB"/>
</dbReference>
<dbReference type="Gene3D" id="1.20.5.170">
    <property type="match status" value="1"/>
</dbReference>
<keyword evidence="9" id="KW-0539">Nucleus</keyword>